<evidence type="ECO:0000313" key="2">
    <source>
        <dbReference type="EMBL" id="QHS82165.1"/>
    </source>
</evidence>
<feature type="compositionally biased region" description="Basic residues" evidence="1">
    <location>
        <begin position="112"/>
        <end position="133"/>
    </location>
</feature>
<feature type="region of interest" description="Disordered" evidence="1">
    <location>
        <begin position="110"/>
        <end position="133"/>
    </location>
</feature>
<dbReference type="EMBL" id="MN740763">
    <property type="protein sequence ID" value="QHS82165.1"/>
    <property type="molecule type" value="Genomic_DNA"/>
</dbReference>
<name>A0A6C0ASB9_9ZZZZ</name>
<reference evidence="2" key="1">
    <citation type="journal article" date="2020" name="Nature">
        <title>Giant virus diversity and host interactions through global metagenomics.</title>
        <authorList>
            <person name="Schulz F."/>
            <person name="Roux S."/>
            <person name="Paez-Espino D."/>
            <person name="Jungbluth S."/>
            <person name="Walsh D.A."/>
            <person name="Denef V.J."/>
            <person name="McMahon K.D."/>
            <person name="Konstantinidis K.T."/>
            <person name="Eloe-Fadrosh E.A."/>
            <person name="Kyrpides N.C."/>
            <person name="Woyke T."/>
        </authorList>
    </citation>
    <scope>NUCLEOTIDE SEQUENCE</scope>
    <source>
        <strain evidence="2">GVMAG-S-1101165-79</strain>
    </source>
</reference>
<dbReference type="AlphaFoldDB" id="A0A6C0ASB9"/>
<organism evidence="2">
    <name type="scientific">viral metagenome</name>
    <dbReference type="NCBI Taxonomy" id="1070528"/>
    <lineage>
        <taxon>unclassified sequences</taxon>
        <taxon>metagenomes</taxon>
        <taxon>organismal metagenomes</taxon>
    </lineage>
</organism>
<sequence length="133" mass="14649">MVKHSRRRSHSVKRGGSGYTSASSYGEYVNGSGGSQFSRTFDQSGPYGGRVGSEYVGAQGQNASQPNTPTDSQINLIQSAGRRHKKRGGFPIGSIVNQAIVPFSLLGLQQTYRRKKHGGRKSRKNRTRSHRRR</sequence>
<proteinExistence type="predicted"/>
<protein>
    <submittedName>
        <fullName evidence="2">Uncharacterized protein</fullName>
    </submittedName>
</protein>
<feature type="region of interest" description="Disordered" evidence="1">
    <location>
        <begin position="1"/>
        <end position="73"/>
    </location>
</feature>
<feature type="compositionally biased region" description="Low complexity" evidence="1">
    <location>
        <begin position="19"/>
        <end position="28"/>
    </location>
</feature>
<feature type="compositionally biased region" description="Polar residues" evidence="1">
    <location>
        <begin position="59"/>
        <end position="73"/>
    </location>
</feature>
<feature type="compositionally biased region" description="Basic residues" evidence="1">
    <location>
        <begin position="1"/>
        <end position="13"/>
    </location>
</feature>
<evidence type="ECO:0000256" key="1">
    <source>
        <dbReference type="SAM" id="MobiDB-lite"/>
    </source>
</evidence>
<accession>A0A6C0ASB9</accession>